<evidence type="ECO:0000313" key="2">
    <source>
        <dbReference type="EMBL" id="RWA16395.1"/>
    </source>
</evidence>
<gene>
    <name evidence="2" type="ORF">MELE44368_07220</name>
</gene>
<dbReference type="Gene3D" id="3.90.226.10">
    <property type="entry name" value="2-enoyl-CoA Hydratase, Chain A, domain 1"/>
    <property type="match status" value="1"/>
</dbReference>
<dbReference type="InterPro" id="IPR001753">
    <property type="entry name" value="Enoyl-CoA_hydra/iso"/>
</dbReference>
<dbReference type="SUPFAM" id="SSF52096">
    <property type="entry name" value="ClpP/crotonase"/>
    <property type="match status" value="1"/>
</dbReference>
<organism evidence="2 3">
    <name type="scientific">Mycolicibacterium elephantis DSM 44368</name>
    <dbReference type="NCBI Taxonomy" id="1335622"/>
    <lineage>
        <taxon>Bacteria</taxon>
        <taxon>Bacillati</taxon>
        <taxon>Actinomycetota</taxon>
        <taxon>Actinomycetes</taxon>
        <taxon>Mycobacteriales</taxon>
        <taxon>Mycobacteriaceae</taxon>
        <taxon>Mycolicibacterium</taxon>
    </lineage>
</organism>
<dbReference type="NCBIfam" id="NF006109">
    <property type="entry name" value="PRK08260.1"/>
    <property type="match status" value="1"/>
</dbReference>
<keyword evidence="3" id="KW-1185">Reference proteome</keyword>
<dbReference type="AlphaFoldDB" id="A0A439DMV5"/>
<dbReference type="CDD" id="cd06558">
    <property type="entry name" value="crotonase-like"/>
    <property type="match status" value="1"/>
</dbReference>
<dbReference type="Pfam" id="PF00378">
    <property type="entry name" value="ECH_1"/>
    <property type="match status" value="1"/>
</dbReference>
<sequence length="284" mass="31221">MADHRQPPSYEEIDYRFDDGVAVISFNAPQRRNALRNQMLRDLWEALDIADRDPAVRAVVLTGAGDHFCVGAELNGPDTLLNCLEEDVAGHTPTGYREPGGRVSERLFNMRTPVIAAVNGDAVGGGASIMAATDIRIASERSRFGFVFTRRGVVPESGSSWFLPRLVGLTRATDWVLSGRVFGAAEAYEAGLLTRVVAPDAVLDEAMNYARVFVTETSPTSVALSRRLLGRSWGHPTPREACEDESRVYASRLRTPDVHEGVMSFLERRPAVFPPLDDHPADHF</sequence>
<accession>A0A439DMV5</accession>
<comment type="similarity">
    <text evidence="1">Belongs to the enoyl-CoA hydratase/isomerase family.</text>
</comment>
<dbReference type="RefSeq" id="WP_241566746.1">
    <property type="nucleotide sequence ID" value="NZ_ATDN01000056.1"/>
</dbReference>
<comment type="caution">
    <text evidence="2">The sequence shown here is derived from an EMBL/GenBank/DDBJ whole genome shotgun (WGS) entry which is preliminary data.</text>
</comment>
<dbReference type="InterPro" id="IPR051053">
    <property type="entry name" value="ECH/Chromodomain_protein"/>
</dbReference>
<evidence type="ECO:0000256" key="1">
    <source>
        <dbReference type="ARBA" id="ARBA00005254"/>
    </source>
</evidence>
<dbReference type="EMBL" id="ATDN01000056">
    <property type="protein sequence ID" value="RWA16395.1"/>
    <property type="molecule type" value="Genomic_DNA"/>
</dbReference>
<dbReference type="InterPro" id="IPR029045">
    <property type="entry name" value="ClpP/crotonase-like_dom_sf"/>
</dbReference>
<name>A0A439DMV5_9MYCO</name>
<dbReference type="Proteomes" id="UP000287177">
    <property type="component" value="Unassembled WGS sequence"/>
</dbReference>
<dbReference type="GO" id="GO:0003824">
    <property type="term" value="F:catalytic activity"/>
    <property type="evidence" value="ECO:0007669"/>
    <property type="project" value="UniProtKB-ARBA"/>
</dbReference>
<dbReference type="PANTHER" id="PTHR43684:SF4">
    <property type="entry name" value="ENOYL-COA HYDRATASE_ISOMERASE FAMILY PROTEIN (AFU_ORTHOLOGUE AFUA_1G01890)"/>
    <property type="match status" value="1"/>
</dbReference>
<dbReference type="PANTHER" id="PTHR43684">
    <property type="match status" value="1"/>
</dbReference>
<proteinExistence type="inferred from homology"/>
<evidence type="ECO:0000313" key="3">
    <source>
        <dbReference type="Proteomes" id="UP000287177"/>
    </source>
</evidence>
<protein>
    <submittedName>
        <fullName evidence="2">Enoyl-CoA hydratase</fullName>
    </submittedName>
</protein>
<reference evidence="2 3" key="1">
    <citation type="submission" date="2013-06" db="EMBL/GenBank/DDBJ databases">
        <title>The draft sequence of the Mycobacterium elephantis genome.</title>
        <authorList>
            <person name="Pettersson F.B."/>
            <person name="Das S."/>
            <person name="Dasgupta S."/>
            <person name="Bhattacharya A."/>
            <person name="Kirsebom L.A."/>
        </authorList>
    </citation>
    <scope>NUCLEOTIDE SEQUENCE [LARGE SCALE GENOMIC DNA]</scope>
    <source>
        <strain evidence="2 3">DSM 44368</strain>
    </source>
</reference>